<name>E1SQN1_FERBD</name>
<evidence type="ECO:0000313" key="2">
    <source>
        <dbReference type="Proteomes" id="UP000006683"/>
    </source>
</evidence>
<accession>E1SQN1</accession>
<protein>
    <submittedName>
        <fullName evidence="1">Uncharacterized protein</fullName>
    </submittedName>
</protein>
<dbReference type="STRING" id="550540.Fbal_1625"/>
<dbReference type="AlphaFoldDB" id="E1SQN1"/>
<dbReference type="Proteomes" id="UP000006683">
    <property type="component" value="Chromosome"/>
</dbReference>
<dbReference type="HOGENOM" id="CLU_2069618_0_0_6"/>
<reference evidence="1 2" key="1">
    <citation type="journal article" date="2010" name="Stand. Genomic Sci.">
        <title>Complete genome sequence of Ferrimonas balearica type strain (PAT).</title>
        <authorList>
            <person name="Nolan M."/>
            <person name="Sikorski J."/>
            <person name="Davenport K."/>
            <person name="Lucas S."/>
            <person name="Glavina Del Rio T."/>
            <person name="Tice H."/>
            <person name="Cheng J."/>
            <person name="Goodwin L."/>
            <person name="Pitluck S."/>
            <person name="Liolios K."/>
            <person name="Ivanova N."/>
            <person name="Mavromatis K."/>
            <person name="Ovchinnikova G."/>
            <person name="Pati A."/>
            <person name="Chen A."/>
            <person name="Palaniappan K."/>
            <person name="Land M."/>
            <person name="Hauser L."/>
            <person name="Chang Y."/>
            <person name="Jeffries C."/>
            <person name="Tapia R."/>
            <person name="Brettin T."/>
            <person name="Detter J."/>
            <person name="Han C."/>
            <person name="Yasawong M."/>
            <person name="Rohde M."/>
            <person name="Tindall B."/>
            <person name="Goker M."/>
            <person name="Woyke T."/>
            <person name="Bristow J."/>
            <person name="Eisen J."/>
            <person name="Markowitz V."/>
            <person name="Hugenholtz P."/>
            <person name="Kyrpides N."/>
            <person name="Klenk H."/>
            <person name="Lapidus A."/>
        </authorList>
    </citation>
    <scope>NUCLEOTIDE SEQUENCE [LARGE SCALE GENOMIC DNA]</scope>
    <source>
        <strain evidence="2">DSM 9799 / CCM 4581 / KCTC 23876 / PAT</strain>
    </source>
</reference>
<dbReference type="RefSeq" id="WP_013345135.1">
    <property type="nucleotide sequence ID" value="NC_014541.1"/>
</dbReference>
<dbReference type="OrthoDB" id="6401106at2"/>
<dbReference type="GeneID" id="67181835"/>
<proteinExistence type="predicted"/>
<dbReference type="KEGG" id="fbl:Fbal_1625"/>
<gene>
    <name evidence="1" type="ordered locus">Fbal_1625</name>
</gene>
<sequence length="118" mass="12917">MKDSMDAKLAVGPFDGQTSDESQENLPSHLVATMWLCMLTSLDTDSLESLGDCNMAVAFDLGIAVQVSDEEDVPLAELMAEVFEFYNEKMELTLPSAKLGVAMATSYQKAQSVQHRVH</sequence>
<keyword evidence="2" id="KW-1185">Reference proteome</keyword>
<dbReference type="EMBL" id="CP002209">
    <property type="protein sequence ID" value="ADN75829.1"/>
    <property type="molecule type" value="Genomic_DNA"/>
</dbReference>
<evidence type="ECO:0000313" key="1">
    <source>
        <dbReference type="EMBL" id="ADN75829.1"/>
    </source>
</evidence>
<organism evidence="1 2">
    <name type="scientific">Ferrimonas balearica (strain DSM 9799 / CCM 4581 / KCTC 23876 / PAT)</name>
    <dbReference type="NCBI Taxonomy" id="550540"/>
    <lineage>
        <taxon>Bacteria</taxon>
        <taxon>Pseudomonadati</taxon>
        <taxon>Pseudomonadota</taxon>
        <taxon>Gammaproteobacteria</taxon>
        <taxon>Alteromonadales</taxon>
        <taxon>Ferrimonadaceae</taxon>
        <taxon>Ferrimonas</taxon>
    </lineage>
</organism>